<gene>
    <name evidence="1" type="ORF">LHGZ1_1339</name>
</gene>
<evidence type="ECO:0000313" key="1">
    <source>
        <dbReference type="EMBL" id="ASJ24170.1"/>
    </source>
</evidence>
<evidence type="ECO:0000313" key="2">
    <source>
        <dbReference type="Proteomes" id="UP000197424"/>
    </source>
</evidence>
<sequence length="49" mass="5528">MAHSRTPGKNGFKYQPQFGIIILCADETGQARLYEQLKTQGYKLKVVTV</sequence>
<name>A0A248LHD7_9NEIS</name>
<dbReference type="Proteomes" id="UP000197424">
    <property type="component" value="Chromosome"/>
</dbReference>
<dbReference type="AlphaFoldDB" id="A0A248LHD7"/>
<protein>
    <submittedName>
        <fullName evidence="1">Uncharacterized protein</fullName>
    </submittedName>
</protein>
<reference evidence="2" key="1">
    <citation type="submission" date="2017-06" db="EMBL/GenBank/DDBJ databases">
        <title>Whole genome sequence of Laribacter hongkongensis LHGZ1.</title>
        <authorList>
            <person name="Chen D."/>
            <person name="Wu H."/>
            <person name="Chen J."/>
        </authorList>
    </citation>
    <scope>NUCLEOTIDE SEQUENCE [LARGE SCALE GENOMIC DNA]</scope>
    <source>
        <strain evidence="2">LHGZ1</strain>
    </source>
</reference>
<accession>A0A248LHD7</accession>
<organism evidence="1 2">
    <name type="scientific">Laribacter hongkongensis</name>
    <dbReference type="NCBI Taxonomy" id="168471"/>
    <lineage>
        <taxon>Bacteria</taxon>
        <taxon>Pseudomonadati</taxon>
        <taxon>Pseudomonadota</taxon>
        <taxon>Betaproteobacteria</taxon>
        <taxon>Neisseriales</taxon>
        <taxon>Aquaspirillaceae</taxon>
        <taxon>Laribacter</taxon>
    </lineage>
</organism>
<proteinExistence type="predicted"/>
<dbReference type="EMBL" id="CP022115">
    <property type="protein sequence ID" value="ASJ24170.1"/>
    <property type="molecule type" value="Genomic_DNA"/>
</dbReference>
<dbReference type="RefSeq" id="WP_172622951.1">
    <property type="nucleotide sequence ID" value="NZ_CP022115.1"/>
</dbReference>